<dbReference type="Gene3D" id="1.10.10.10">
    <property type="entry name" value="Winged helix-like DNA-binding domain superfamily/Winged helix DNA-binding domain"/>
    <property type="match status" value="1"/>
</dbReference>
<dbReference type="EMBL" id="LT607410">
    <property type="protein sequence ID" value="SCE88577.1"/>
    <property type="molecule type" value="Genomic_DNA"/>
</dbReference>
<reference evidence="5 6" key="1">
    <citation type="submission" date="2016-06" db="EMBL/GenBank/DDBJ databases">
        <authorList>
            <person name="Kjaerup R.B."/>
            <person name="Dalgaard T.S."/>
            <person name="Juul-Madsen H.R."/>
        </authorList>
    </citation>
    <scope>NUCLEOTIDE SEQUENCE [LARGE SCALE GENOMIC DNA]</scope>
    <source>
        <strain evidence="5 6">DSM 43821</strain>
    </source>
</reference>
<dbReference type="Pfam" id="PF08220">
    <property type="entry name" value="HTH_DeoR"/>
    <property type="match status" value="1"/>
</dbReference>
<evidence type="ECO:0000313" key="5">
    <source>
        <dbReference type="EMBL" id="SCE88577.1"/>
    </source>
</evidence>
<dbReference type="SUPFAM" id="SSF46785">
    <property type="entry name" value="Winged helix' DNA-binding domain"/>
    <property type="match status" value="1"/>
</dbReference>
<evidence type="ECO:0000256" key="3">
    <source>
        <dbReference type="ARBA" id="ARBA00023163"/>
    </source>
</evidence>
<dbReference type="GO" id="GO:0003700">
    <property type="term" value="F:DNA-binding transcription factor activity"/>
    <property type="evidence" value="ECO:0007669"/>
    <property type="project" value="InterPro"/>
</dbReference>
<protein>
    <submittedName>
        <fullName evidence="5">Transcriptional regulator, DeoR family</fullName>
    </submittedName>
</protein>
<dbReference type="Pfam" id="PF00455">
    <property type="entry name" value="DeoRC"/>
    <property type="match status" value="1"/>
</dbReference>
<keyword evidence="3" id="KW-0804">Transcription</keyword>
<dbReference type="PANTHER" id="PTHR30363:SF44">
    <property type="entry name" value="AGA OPERON TRANSCRIPTIONAL REPRESSOR-RELATED"/>
    <property type="match status" value="1"/>
</dbReference>
<evidence type="ECO:0000256" key="2">
    <source>
        <dbReference type="ARBA" id="ARBA00023125"/>
    </source>
</evidence>
<dbReference type="Gene3D" id="3.40.50.1360">
    <property type="match status" value="1"/>
</dbReference>
<dbReference type="PANTHER" id="PTHR30363">
    <property type="entry name" value="HTH-TYPE TRANSCRIPTIONAL REGULATOR SRLR-RELATED"/>
    <property type="match status" value="1"/>
</dbReference>
<dbReference type="InterPro" id="IPR050313">
    <property type="entry name" value="Carb_Metab_HTH_regulators"/>
</dbReference>
<gene>
    <name evidence="5" type="ORF">GA0074696_1452</name>
</gene>
<dbReference type="InterPro" id="IPR037171">
    <property type="entry name" value="NagB/RpiA_transferase-like"/>
</dbReference>
<accession>A0A1C4VX80</accession>
<dbReference type="SMART" id="SM01134">
    <property type="entry name" value="DeoRC"/>
    <property type="match status" value="1"/>
</dbReference>
<dbReference type="PROSITE" id="PS00894">
    <property type="entry name" value="HTH_DEOR_1"/>
    <property type="match status" value="1"/>
</dbReference>
<keyword evidence="2" id="KW-0238">DNA-binding</keyword>
<dbReference type="InterPro" id="IPR018356">
    <property type="entry name" value="Tscrpt_reg_HTH_DeoR_CS"/>
</dbReference>
<proteinExistence type="predicted"/>
<dbReference type="RefSeq" id="WP_088960372.1">
    <property type="nucleotide sequence ID" value="NZ_JBFAKR010000014.1"/>
</dbReference>
<dbReference type="SMART" id="SM00420">
    <property type="entry name" value="HTH_DEOR"/>
    <property type="match status" value="1"/>
</dbReference>
<feature type="domain" description="HTH deoR-type" evidence="4">
    <location>
        <begin position="3"/>
        <end position="58"/>
    </location>
</feature>
<dbReference type="InterPro" id="IPR036390">
    <property type="entry name" value="WH_DNA-bd_sf"/>
</dbReference>
<evidence type="ECO:0000259" key="4">
    <source>
        <dbReference type="PROSITE" id="PS51000"/>
    </source>
</evidence>
<dbReference type="InterPro" id="IPR036388">
    <property type="entry name" value="WH-like_DNA-bd_sf"/>
</dbReference>
<dbReference type="InterPro" id="IPR001034">
    <property type="entry name" value="DeoR_HTH"/>
</dbReference>
<organism evidence="5 6">
    <name type="scientific">Micromonospora purpureochromogenes</name>
    <dbReference type="NCBI Taxonomy" id="47872"/>
    <lineage>
        <taxon>Bacteria</taxon>
        <taxon>Bacillati</taxon>
        <taxon>Actinomycetota</taxon>
        <taxon>Actinomycetes</taxon>
        <taxon>Micromonosporales</taxon>
        <taxon>Micromonosporaceae</taxon>
        <taxon>Micromonospora</taxon>
    </lineage>
</organism>
<dbReference type="Proteomes" id="UP000198228">
    <property type="component" value="Chromosome I"/>
</dbReference>
<name>A0A1C4VX80_9ACTN</name>
<evidence type="ECO:0000256" key="1">
    <source>
        <dbReference type="ARBA" id="ARBA00023015"/>
    </source>
</evidence>
<evidence type="ECO:0000313" key="6">
    <source>
        <dbReference type="Proteomes" id="UP000198228"/>
    </source>
</evidence>
<dbReference type="SUPFAM" id="SSF100950">
    <property type="entry name" value="NagB/RpiA/CoA transferase-like"/>
    <property type="match status" value="1"/>
</dbReference>
<dbReference type="AlphaFoldDB" id="A0A1C4VX80"/>
<dbReference type="InterPro" id="IPR014036">
    <property type="entry name" value="DeoR-like_C"/>
</dbReference>
<sequence>MLARQRQAAILDRVRTTGGVRVTELAAEFGVSDMTIRRDLETLHEQGLLAKVHGGATVPGPSSTDEPGFHAKSVRQLAEKAAIAGRAAELVHPGAAVALSAGTTTAELARRLVDVPGLTVVTNSLPVAEILHAQGRTDQTVVLTGGVRTPSDALVGPLAVEAIRSLHLDLLFLGVHGITERAGFTTPNLMEAETDRALVAAADRLVVLADHTKWGTVGISSIVGLGAADVLVTDDRLAPEARRVLDEKVGELVVVASTGRATTEGTAR</sequence>
<dbReference type="GO" id="GO:0003677">
    <property type="term" value="F:DNA binding"/>
    <property type="evidence" value="ECO:0007669"/>
    <property type="project" value="UniProtKB-KW"/>
</dbReference>
<dbReference type="PROSITE" id="PS51000">
    <property type="entry name" value="HTH_DEOR_2"/>
    <property type="match status" value="1"/>
</dbReference>
<keyword evidence="1" id="KW-0805">Transcription regulation</keyword>
<dbReference type="PRINTS" id="PR00037">
    <property type="entry name" value="HTHLACR"/>
</dbReference>